<name>A0A9X3NL96_9ACTN</name>
<gene>
    <name evidence="2" type="ORF">LG943_15855</name>
</gene>
<keyword evidence="1" id="KW-0732">Signal</keyword>
<dbReference type="EMBL" id="JAJAQC010000026">
    <property type="protein sequence ID" value="MDA0565777.1"/>
    <property type="molecule type" value="Genomic_DNA"/>
</dbReference>
<evidence type="ECO:0000256" key="1">
    <source>
        <dbReference type="SAM" id="SignalP"/>
    </source>
</evidence>
<dbReference type="Proteomes" id="UP001140076">
    <property type="component" value="Unassembled WGS sequence"/>
</dbReference>
<reference evidence="2" key="1">
    <citation type="submission" date="2021-10" db="EMBL/GenBank/DDBJ databases">
        <title>Streptomonospora sp. nov., isolated from mangrove soil.</title>
        <authorList>
            <person name="Chen X."/>
            <person name="Ge X."/>
            <person name="Liu W."/>
        </authorList>
    </citation>
    <scope>NUCLEOTIDE SEQUENCE</scope>
    <source>
        <strain evidence="2">S1-112</strain>
    </source>
</reference>
<dbReference type="AlphaFoldDB" id="A0A9X3NL96"/>
<accession>A0A9X3NL96</accession>
<comment type="caution">
    <text evidence="2">The sequence shown here is derived from an EMBL/GenBank/DDBJ whole genome shotgun (WGS) entry which is preliminary data.</text>
</comment>
<feature type="signal peptide" evidence="1">
    <location>
        <begin position="1"/>
        <end position="27"/>
    </location>
</feature>
<proteinExistence type="predicted"/>
<dbReference type="RefSeq" id="WP_270073049.1">
    <property type="nucleotide sequence ID" value="NZ_JAJAQC010000026.1"/>
</dbReference>
<evidence type="ECO:0000313" key="2">
    <source>
        <dbReference type="EMBL" id="MDA0565777.1"/>
    </source>
</evidence>
<sequence>MPRKVTVAGLLAGAAMGLLLLAGPAQAEDHDADQQFNQNLQVLPIELCNVNAAVLGANVPVLSPQTTGDCVNGPSLTNLSSQDAYNAIPEPRGDGR</sequence>
<organism evidence="2 3">
    <name type="scientific">Streptomonospora mangrovi</name>
    <dbReference type="NCBI Taxonomy" id="2883123"/>
    <lineage>
        <taxon>Bacteria</taxon>
        <taxon>Bacillati</taxon>
        <taxon>Actinomycetota</taxon>
        <taxon>Actinomycetes</taxon>
        <taxon>Streptosporangiales</taxon>
        <taxon>Nocardiopsidaceae</taxon>
        <taxon>Streptomonospora</taxon>
    </lineage>
</organism>
<evidence type="ECO:0000313" key="3">
    <source>
        <dbReference type="Proteomes" id="UP001140076"/>
    </source>
</evidence>
<evidence type="ECO:0008006" key="4">
    <source>
        <dbReference type="Google" id="ProtNLM"/>
    </source>
</evidence>
<protein>
    <recommendedName>
        <fullName evidence="4">Chaplin domain-containing protein</fullName>
    </recommendedName>
</protein>
<feature type="chain" id="PRO_5040728448" description="Chaplin domain-containing protein" evidence="1">
    <location>
        <begin position="28"/>
        <end position="96"/>
    </location>
</feature>
<keyword evidence="3" id="KW-1185">Reference proteome</keyword>